<keyword evidence="2 5" id="KW-0812">Transmembrane</keyword>
<accession>D3W0F2</accession>
<dbReference type="KEGG" id="vg:24366522"/>
<evidence type="ECO:0000256" key="2">
    <source>
        <dbReference type="ARBA" id="ARBA00022692"/>
    </source>
</evidence>
<organism evidence="6 7">
    <name type="scientific">Lactococcus phage 1358</name>
    <dbReference type="NCBI Taxonomy" id="741942"/>
    <lineage>
        <taxon>Viruses</taxon>
        <taxon>Duplodnaviria</taxon>
        <taxon>Heunggongvirae</taxon>
        <taxon>Uroviricota</taxon>
        <taxon>Caudoviricetes</taxon>
        <taxon>Whiteheadvirus</taxon>
        <taxon>Whiteheadvirus wv1358</taxon>
    </lineage>
</organism>
<dbReference type="OrthoDB" id="26454at10239"/>
<evidence type="ECO:0000256" key="1">
    <source>
        <dbReference type="ARBA" id="ARBA00004301"/>
    </source>
</evidence>
<feature type="transmembrane region" description="Helical" evidence="5">
    <location>
        <begin position="82"/>
        <end position="106"/>
    </location>
</feature>
<feature type="transmembrane region" description="Helical" evidence="5">
    <location>
        <begin position="20"/>
        <end position="43"/>
    </location>
</feature>
<sequence>MNIIENFAIMHALLALSKNMYFISLAAIIGFDYLTGLAKAFYWKVPDSSLGFKGLVKHTFVIVGLGGVWVFCSALHSDAVAIIVTIMYIMNYLISIFENFSVMGIYTPKVLELKVKSEQKRYEQKLADALGVEKEVQNGKSSTGQAMD</sequence>
<proteinExistence type="predicted"/>
<keyword evidence="3 5" id="KW-1133">Transmembrane helix</keyword>
<feature type="transmembrane region" description="Helical" evidence="5">
    <location>
        <begin position="55"/>
        <end position="76"/>
    </location>
</feature>
<dbReference type="Pfam" id="PF05105">
    <property type="entry name" value="Phage_holin_4_1"/>
    <property type="match status" value="1"/>
</dbReference>
<name>D3W0F2_9CAUD</name>
<protein>
    <submittedName>
        <fullName evidence="6">Putative holin</fullName>
    </submittedName>
</protein>
<reference evidence="6 7" key="1">
    <citation type="journal article" date="2010" name="Appl. Environ. Microbiol.">
        <title>Genome organization and characterization of the virulent lactococcal phage 1358 and its similarities to Listeria phages.</title>
        <authorList>
            <person name="Dupuis M.E."/>
            <person name="Moineau S."/>
        </authorList>
    </citation>
    <scope>NUCLEOTIDE SEQUENCE [LARGE SCALE GENOMIC DNA]</scope>
</reference>
<dbReference type="GeneID" id="24366522"/>
<evidence type="ECO:0000256" key="3">
    <source>
        <dbReference type="ARBA" id="ARBA00022989"/>
    </source>
</evidence>
<keyword evidence="7" id="KW-1185">Reference proteome</keyword>
<keyword evidence="4 5" id="KW-0472">Membrane</keyword>
<dbReference type="EMBL" id="GQ403788">
    <property type="protein sequence ID" value="ADD25718.1"/>
    <property type="molecule type" value="Genomic_DNA"/>
</dbReference>
<dbReference type="InterPro" id="IPR006480">
    <property type="entry name" value="Phage_holin_4_1"/>
</dbReference>
<evidence type="ECO:0000313" key="7">
    <source>
        <dbReference type="Proteomes" id="UP000207683"/>
    </source>
</evidence>
<dbReference type="GO" id="GO:0033644">
    <property type="term" value="C:host cell membrane"/>
    <property type="evidence" value="ECO:0007669"/>
    <property type="project" value="UniProtKB-SubCell"/>
</dbReference>
<evidence type="ECO:0000313" key="6">
    <source>
        <dbReference type="EMBL" id="ADD25718.1"/>
    </source>
</evidence>
<evidence type="ECO:0000256" key="5">
    <source>
        <dbReference type="SAM" id="Phobius"/>
    </source>
</evidence>
<comment type="subcellular location">
    <subcellularLocation>
        <location evidence="1">Host membrane</location>
        <topology evidence="1">Multi-pass membrane protein</topology>
    </subcellularLocation>
</comment>
<dbReference type="NCBIfam" id="TIGR01593">
    <property type="entry name" value="holin_tox_secr"/>
    <property type="match status" value="1"/>
</dbReference>
<dbReference type="Proteomes" id="UP000207683">
    <property type="component" value="Segment"/>
</dbReference>
<dbReference type="RefSeq" id="YP_009140408.1">
    <property type="nucleotide sequence ID" value="NC_027120.1"/>
</dbReference>
<evidence type="ECO:0000256" key="4">
    <source>
        <dbReference type="ARBA" id="ARBA00023136"/>
    </source>
</evidence>